<sequence length="227" mass="26294">MYREDIVHKSPSSRFTVREAEIGDAKTLTQLWYDSYNASSPFWRVMTPDEPVTRQWWDDVWVMGIEAGPTKIKTFVVEDLENDKKLVAFTRINVPQADGSVTGYFMPDYPSTWDPRLVEEFWHGMEKARKEVMGQKPHWSGFIGVDHTYENNGIAYMFMDLICRQSDASGIEICVDSTDLGKRISSRHFDVQSIREIVVKYHTEEPGDSEREFKMTVGVRHPRDGKS</sequence>
<dbReference type="Gene3D" id="3.40.630.30">
    <property type="match status" value="1"/>
</dbReference>
<dbReference type="PANTHER" id="PTHR42791">
    <property type="entry name" value="GNAT FAMILY ACETYLTRANSFERASE"/>
    <property type="match status" value="1"/>
</dbReference>
<dbReference type="PANTHER" id="PTHR42791:SF2">
    <property type="entry name" value="N-ACETYLTRANSFERASE DOMAIN-CONTAINING PROTEIN"/>
    <property type="match status" value="1"/>
</dbReference>
<evidence type="ECO:0000313" key="1">
    <source>
        <dbReference type="EMBL" id="KAK6544730.1"/>
    </source>
</evidence>
<accession>A0AAV9XRK9</accession>
<reference evidence="1 2" key="1">
    <citation type="submission" date="2019-10" db="EMBL/GenBank/DDBJ databases">
        <authorList>
            <person name="Palmer J.M."/>
        </authorList>
    </citation>
    <scope>NUCLEOTIDE SEQUENCE [LARGE SCALE GENOMIC DNA]</scope>
    <source>
        <strain evidence="1 2">TWF694</strain>
    </source>
</reference>
<keyword evidence="2" id="KW-1185">Reference proteome</keyword>
<dbReference type="SUPFAM" id="SSF55729">
    <property type="entry name" value="Acyl-CoA N-acyltransferases (Nat)"/>
    <property type="match status" value="1"/>
</dbReference>
<dbReference type="EMBL" id="JAVHJO010000001">
    <property type="protein sequence ID" value="KAK6544730.1"/>
    <property type="molecule type" value="Genomic_DNA"/>
</dbReference>
<protein>
    <recommendedName>
        <fullName evidence="3">N-acetyltransferase domain-containing protein</fullName>
    </recommendedName>
</protein>
<name>A0AAV9XRK9_9PEZI</name>
<gene>
    <name evidence="1" type="ORF">TWF694_001415</name>
</gene>
<comment type="caution">
    <text evidence="1">The sequence shown here is derived from an EMBL/GenBank/DDBJ whole genome shotgun (WGS) entry which is preliminary data.</text>
</comment>
<dbReference type="InterPro" id="IPR052523">
    <property type="entry name" value="Trichothecene_AcTrans"/>
</dbReference>
<organism evidence="1 2">
    <name type="scientific">Orbilia ellipsospora</name>
    <dbReference type="NCBI Taxonomy" id="2528407"/>
    <lineage>
        <taxon>Eukaryota</taxon>
        <taxon>Fungi</taxon>
        <taxon>Dikarya</taxon>
        <taxon>Ascomycota</taxon>
        <taxon>Pezizomycotina</taxon>
        <taxon>Orbiliomycetes</taxon>
        <taxon>Orbiliales</taxon>
        <taxon>Orbiliaceae</taxon>
        <taxon>Orbilia</taxon>
    </lineage>
</organism>
<dbReference type="AlphaFoldDB" id="A0AAV9XRK9"/>
<dbReference type="InterPro" id="IPR016181">
    <property type="entry name" value="Acyl_CoA_acyltransferase"/>
</dbReference>
<evidence type="ECO:0000313" key="2">
    <source>
        <dbReference type="Proteomes" id="UP001365542"/>
    </source>
</evidence>
<dbReference type="Proteomes" id="UP001365542">
    <property type="component" value="Unassembled WGS sequence"/>
</dbReference>
<proteinExistence type="predicted"/>
<evidence type="ECO:0008006" key="3">
    <source>
        <dbReference type="Google" id="ProtNLM"/>
    </source>
</evidence>